<dbReference type="Gene3D" id="1.10.287.130">
    <property type="match status" value="1"/>
</dbReference>
<dbReference type="SUPFAM" id="SSF55785">
    <property type="entry name" value="PYP-like sensor domain (PAS domain)"/>
    <property type="match status" value="6"/>
</dbReference>
<dbReference type="Pfam" id="PF02518">
    <property type="entry name" value="HATPase_c"/>
    <property type="match status" value="1"/>
</dbReference>
<feature type="region of interest" description="Disordered" evidence="6">
    <location>
        <begin position="119"/>
        <end position="140"/>
    </location>
</feature>
<dbReference type="OrthoDB" id="8477115at2"/>
<dbReference type="SMART" id="SM00091">
    <property type="entry name" value="PAS"/>
    <property type="match status" value="5"/>
</dbReference>
<dbReference type="EC" id="2.7.13.3" evidence="2"/>
<dbReference type="InterPro" id="IPR003594">
    <property type="entry name" value="HATPase_dom"/>
</dbReference>
<dbReference type="Pfam" id="PF12860">
    <property type="entry name" value="PAS_7"/>
    <property type="match status" value="8"/>
</dbReference>
<keyword evidence="4" id="KW-0808">Transferase</keyword>
<evidence type="ECO:0000256" key="5">
    <source>
        <dbReference type="ARBA" id="ARBA00022777"/>
    </source>
</evidence>
<evidence type="ECO:0000313" key="9">
    <source>
        <dbReference type="Proteomes" id="UP000249065"/>
    </source>
</evidence>
<keyword evidence="9" id="KW-1185">Reference proteome</keyword>
<proteinExistence type="predicted"/>
<dbReference type="InterPro" id="IPR003661">
    <property type="entry name" value="HisK_dim/P_dom"/>
</dbReference>
<reference evidence="9" key="1">
    <citation type="submission" date="2018-06" db="EMBL/GenBank/DDBJ databases">
        <authorList>
            <person name="Khan S.A."/>
        </authorList>
    </citation>
    <scope>NUCLEOTIDE SEQUENCE [LARGE SCALE GENOMIC DNA]</scope>
    <source>
        <strain evidence="9">DB-1506</strain>
    </source>
</reference>
<dbReference type="PROSITE" id="PS50109">
    <property type="entry name" value="HIS_KIN"/>
    <property type="match status" value="1"/>
</dbReference>
<evidence type="ECO:0000256" key="3">
    <source>
        <dbReference type="ARBA" id="ARBA00022553"/>
    </source>
</evidence>
<dbReference type="SMART" id="SM00388">
    <property type="entry name" value="HisKA"/>
    <property type="match status" value="1"/>
</dbReference>
<dbReference type="PANTHER" id="PTHR43047:SF64">
    <property type="entry name" value="HISTIDINE KINASE CONTAINING CHEY-HOMOLOGOUS RECEIVER DOMAIN AND PAS DOMAIN-RELATED"/>
    <property type="match status" value="1"/>
</dbReference>
<dbReference type="SUPFAM" id="SSF55874">
    <property type="entry name" value="ATPase domain of HSP90 chaperone/DNA topoisomerase II/histidine kinase"/>
    <property type="match status" value="1"/>
</dbReference>
<dbReference type="AlphaFoldDB" id="A0A327MKF8"/>
<dbReference type="CDD" id="cd00082">
    <property type="entry name" value="HisKA"/>
    <property type="match status" value="1"/>
</dbReference>
<evidence type="ECO:0000256" key="2">
    <source>
        <dbReference type="ARBA" id="ARBA00012438"/>
    </source>
</evidence>
<dbReference type="EMBL" id="QLIX01000001">
    <property type="protein sequence ID" value="RAI60638.1"/>
    <property type="molecule type" value="Genomic_DNA"/>
</dbReference>
<name>A0A327MKF8_9PROT</name>
<dbReference type="InterPro" id="IPR005467">
    <property type="entry name" value="His_kinase_dom"/>
</dbReference>
<evidence type="ECO:0000256" key="1">
    <source>
        <dbReference type="ARBA" id="ARBA00000085"/>
    </source>
</evidence>
<sequence length="1264" mass="135566">MTDPGAAAGAALAALAALPDPVWVFGPDHRLLLANGAAGRVAAAPPGLPLAELVRDLARRGLYGEGDPEALAAEQLALDRGRPDGRRLRRADGSRLNQSSLPLPSGGFLITWTTAQAEAAPEPGPIGPTDPAQPQDPPPARMAQLQAMQDWMRHGIALFGPDRRLALANRLAAPLLGLPEGALRPGLTIADIVALQCRHGVFGEGPEAEAEARAVLLRDRALTHPVRRRLRDGRVVDSVSDPMPDGGFVVTWTEVTALVAAEAAAAERMAILQAMLDTMQIGVALFGPDRRYRAGNRLASELAGLAGPIAPGTSFDEVAETQRARTASGDPELDARLADQALAADRSQPQRHVRPTRNGRMLEVSSAPLPDGGFVVTLNDITPLARAETEAKQRAATQAVMLDVIRHGIQLFGPDRRLLAANRLGALLSGAPEDRLRPGIPLEAVLRLQQAAGVFGPEPEAEAMVQRLLAVDRRQPYRTQRRATDGRLIEVVSDPTPDGGFAVTFSDVSALAAAEAAAASRAGILQTALDAMRHGLLIFDRDRRLLAANALAVELSDLGPEDVRPGTLFDHLIQRQHAAGHFGPEPEASAIRQRILQADRSRRGRRLRRRPDGRQVEVCTDPTPDGGFVISFTDVTARARAEAEARQHAAMLRDALDSMRHALLLFGPDRRLLTANRLAGPDYHLPDLHGRSGITLDEVLQEQMAAGRLGTGAEAEATRQQILAEDRSRPIRYRRRQRDGKVIEVGSDPTPDGGFVITHTDVTDLARAQAEALERAATLRLMLETMRHGIAQFDRDKRLVTANRLAAELNGIDPAMLRPGVHAGELALAAVRAGIVTEQERQEGLREDYGRPLRRLRTGTDGRIIEIAIDPTPDGGFVATYSDVTALIRAEAEAQHRAGLLQAMLDNIRHGIALFDREGRIQAVNPVFLALLDLPESVMASGGSFTEFIEYLEARGDYGPGEAGRAAAARLKALDRRVPHRNSRTRPNGVVLEVASEPVPDGGWVLALTEVTEDRRIRAELERAKDAAEAASRAKSRFLATMTHELRTPLNAVIGFAEAFAVDPHPERGPDYVRSIHEAGRHLLALIDNILDVTRAETTGFVIGEGEVAVVPLIESAVRVMQGAATSAGVSLQAALPPTLPPLQADELRLRQVLLNLTSNAVKFTPRGGTVTLSAAVEEEGLMIRVADSGIGMRPEDIPLAFEPFTQLDSSLARRFPGAGLGLYLSRALAEAQGASLTLESAPGDGTTATLCFPKSRLLASLAA</sequence>
<dbReference type="PRINTS" id="PR00344">
    <property type="entry name" value="BCTRLSENSOR"/>
</dbReference>
<dbReference type="SUPFAM" id="SSF47384">
    <property type="entry name" value="Homodimeric domain of signal transducing histidine kinase"/>
    <property type="match status" value="1"/>
</dbReference>
<dbReference type="SMART" id="SM00387">
    <property type="entry name" value="HATPase_c"/>
    <property type="match status" value="1"/>
</dbReference>
<evidence type="ECO:0000256" key="4">
    <source>
        <dbReference type="ARBA" id="ARBA00022679"/>
    </source>
</evidence>
<gene>
    <name evidence="8" type="ORF">DOO78_00435</name>
</gene>
<dbReference type="InterPro" id="IPR035965">
    <property type="entry name" value="PAS-like_dom_sf"/>
</dbReference>
<comment type="catalytic activity">
    <reaction evidence="1">
        <text>ATP + protein L-histidine = ADP + protein N-phospho-L-histidine.</text>
        <dbReference type="EC" id="2.7.13.3"/>
    </reaction>
</comment>
<dbReference type="InterPro" id="IPR036890">
    <property type="entry name" value="HATPase_C_sf"/>
</dbReference>
<dbReference type="Proteomes" id="UP000249065">
    <property type="component" value="Unassembled WGS sequence"/>
</dbReference>
<dbReference type="GO" id="GO:0000155">
    <property type="term" value="F:phosphorelay sensor kinase activity"/>
    <property type="evidence" value="ECO:0007669"/>
    <property type="project" value="InterPro"/>
</dbReference>
<dbReference type="InterPro" id="IPR036097">
    <property type="entry name" value="HisK_dim/P_sf"/>
</dbReference>
<evidence type="ECO:0000313" key="8">
    <source>
        <dbReference type="EMBL" id="RAI60638.1"/>
    </source>
</evidence>
<dbReference type="InterPro" id="IPR004358">
    <property type="entry name" value="Sig_transdc_His_kin-like_C"/>
</dbReference>
<dbReference type="CDD" id="cd16922">
    <property type="entry name" value="HATPase_EvgS-ArcB-TorS-like"/>
    <property type="match status" value="1"/>
</dbReference>
<keyword evidence="5" id="KW-0418">Kinase</keyword>
<dbReference type="Gene3D" id="3.30.450.20">
    <property type="entry name" value="PAS domain"/>
    <property type="match status" value="6"/>
</dbReference>
<dbReference type="RefSeq" id="WP_111467772.1">
    <property type="nucleotide sequence ID" value="NZ_QLIX01000001.1"/>
</dbReference>
<dbReference type="PANTHER" id="PTHR43047">
    <property type="entry name" value="TWO-COMPONENT HISTIDINE PROTEIN KINASE"/>
    <property type="match status" value="1"/>
</dbReference>
<dbReference type="Pfam" id="PF00512">
    <property type="entry name" value="HisKA"/>
    <property type="match status" value="1"/>
</dbReference>
<dbReference type="InterPro" id="IPR000014">
    <property type="entry name" value="PAS"/>
</dbReference>
<comment type="caution">
    <text evidence="8">The sequence shown here is derived from an EMBL/GenBank/DDBJ whole genome shotgun (WGS) entry which is preliminary data.</text>
</comment>
<dbReference type="Gene3D" id="3.30.565.10">
    <property type="entry name" value="Histidine kinase-like ATPase, C-terminal domain"/>
    <property type="match status" value="1"/>
</dbReference>
<accession>A0A327MKF8</accession>
<feature type="domain" description="Histidine kinase" evidence="7">
    <location>
        <begin position="1041"/>
        <end position="1257"/>
    </location>
</feature>
<keyword evidence="3" id="KW-0597">Phosphoprotein</keyword>
<evidence type="ECO:0000259" key="7">
    <source>
        <dbReference type="PROSITE" id="PS50109"/>
    </source>
</evidence>
<organism evidence="8 9">
    <name type="scientific">Roseicella frigidaeris</name>
    <dbReference type="NCBI Taxonomy" id="2230885"/>
    <lineage>
        <taxon>Bacteria</taxon>
        <taxon>Pseudomonadati</taxon>
        <taxon>Pseudomonadota</taxon>
        <taxon>Alphaproteobacteria</taxon>
        <taxon>Acetobacterales</taxon>
        <taxon>Roseomonadaceae</taxon>
        <taxon>Roseicella</taxon>
    </lineage>
</organism>
<evidence type="ECO:0000256" key="6">
    <source>
        <dbReference type="SAM" id="MobiDB-lite"/>
    </source>
</evidence>
<protein>
    <recommendedName>
        <fullName evidence="2">histidine kinase</fullName>
        <ecNumber evidence="2">2.7.13.3</ecNumber>
    </recommendedName>
</protein>